<gene>
    <name evidence="6" type="ORF">PC117_g1492</name>
</gene>
<dbReference type="PROSITE" id="PS50011">
    <property type="entry name" value="PROTEIN_KINASE_DOM"/>
    <property type="match status" value="3"/>
</dbReference>
<dbReference type="InterPro" id="IPR000719">
    <property type="entry name" value="Prot_kinase_dom"/>
</dbReference>
<evidence type="ECO:0000313" key="7">
    <source>
        <dbReference type="Proteomes" id="UP000736787"/>
    </source>
</evidence>
<keyword evidence="1" id="KW-0418">Kinase</keyword>
<evidence type="ECO:0000313" key="6">
    <source>
        <dbReference type="EMBL" id="KAG2954044.1"/>
    </source>
</evidence>
<feature type="domain" description="Protein kinase" evidence="5">
    <location>
        <begin position="875"/>
        <end position="1127"/>
    </location>
</feature>
<dbReference type="SMART" id="SM00220">
    <property type="entry name" value="S_TKc"/>
    <property type="match status" value="3"/>
</dbReference>
<protein>
    <recommendedName>
        <fullName evidence="5">Protein kinase domain-containing protein</fullName>
    </recommendedName>
</protein>
<dbReference type="InterPro" id="IPR008271">
    <property type="entry name" value="Ser/Thr_kinase_AS"/>
</dbReference>
<keyword evidence="1" id="KW-0723">Serine/threonine-protein kinase</keyword>
<dbReference type="PROSITE" id="PS00108">
    <property type="entry name" value="PROTEIN_KINASE_ST"/>
    <property type="match status" value="1"/>
</dbReference>
<dbReference type="PANTHER" id="PTHR44329">
    <property type="entry name" value="SERINE/THREONINE-PROTEIN KINASE TNNI3K-RELATED"/>
    <property type="match status" value="1"/>
</dbReference>
<feature type="domain" description="Protein kinase" evidence="5">
    <location>
        <begin position="509"/>
        <end position="761"/>
    </location>
</feature>
<dbReference type="Pfam" id="PF07714">
    <property type="entry name" value="PK_Tyr_Ser-Thr"/>
    <property type="match status" value="2"/>
</dbReference>
<dbReference type="InterPro" id="IPR051681">
    <property type="entry name" value="Ser/Thr_Kinases-Pseudokinases"/>
</dbReference>
<evidence type="ECO:0000256" key="1">
    <source>
        <dbReference type="ARBA" id="ARBA00022527"/>
    </source>
</evidence>
<keyword evidence="1" id="KW-0808">Transferase</keyword>
<dbReference type="InterPro" id="IPR011009">
    <property type="entry name" value="Kinase-like_dom_sf"/>
</dbReference>
<dbReference type="VEuPathDB" id="FungiDB:PC110_g6938"/>
<dbReference type="InterPro" id="IPR017441">
    <property type="entry name" value="Protein_kinase_ATP_BS"/>
</dbReference>
<feature type="domain" description="Protein kinase" evidence="5">
    <location>
        <begin position="159"/>
        <end position="443"/>
    </location>
</feature>
<accession>A0A8T1EHP0</accession>
<dbReference type="EMBL" id="RCMK01000018">
    <property type="protein sequence ID" value="KAG2954044.1"/>
    <property type="molecule type" value="Genomic_DNA"/>
</dbReference>
<evidence type="ECO:0000256" key="2">
    <source>
        <dbReference type="ARBA" id="ARBA00022741"/>
    </source>
</evidence>
<proteinExistence type="predicted"/>
<dbReference type="Gene3D" id="3.30.200.20">
    <property type="entry name" value="Phosphorylase Kinase, domain 1"/>
    <property type="match status" value="1"/>
</dbReference>
<keyword evidence="3 4" id="KW-0067">ATP-binding</keyword>
<dbReference type="PROSITE" id="PS00107">
    <property type="entry name" value="PROTEIN_KINASE_ATP"/>
    <property type="match status" value="1"/>
</dbReference>
<keyword evidence="2 4" id="KW-0547">Nucleotide-binding</keyword>
<dbReference type="PANTHER" id="PTHR44329:SF214">
    <property type="entry name" value="PROTEIN KINASE DOMAIN-CONTAINING PROTEIN"/>
    <property type="match status" value="1"/>
</dbReference>
<dbReference type="SUPFAM" id="SSF56112">
    <property type="entry name" value="Protein kinase-like (PK-like)"/>
    <property type="match status" value="3"/>
</dbReference>
<dbReference type="GO" id="GO:0004674">
    <property type="term" value="F:protein serine/threonine kinase activity"/>
    <property type="evidence" value="ECO:0007669"/>
    <property type="project" value="UniProtKB-KW"/>
</dbReference>
<reference evidence="6" key="1">
    <citation type="submission" date="2018-10" db="EMBL/GenBank/DDBJ databases">
        <title>Effector identification in a new, highly contiguous assembly of the strawberry crown rot pathogen Phytophthora cactorum.</title>
        <authorList>
            <person name="Armitage A.D."/>
            <person name="Nellist C.F."/>
            <person name="Bates H."/>
            <person name="Vickerstaff R.J."/>
            <person name="Harrison R.J."/>
        </authorList>
    </citation>
    <scope>NUCLEOTIDE SEQUENCE</scope>
    <source>
        <strain evidence="6">4040</strain>
    </source>
</reference>
<evidence type="ECO:0000259" key="5">
    <source>
        <dbReference type="PROSITE" id="PS50011"/>
    </source>
</evidence>
<dbReference type="Pfam" id="PF00069">
    <property type="entry name" value="Pkinase"/>
    <property type="match status" value="1"/>
</dbReference>
<dbReference type="AlphaFoldDB" id="A0A8T1EHP0"/>
<dbReference type="InterPro" id="IPR001245">
    <property type="entry name" value="Ser-Thr/Tyr_kinase_cat_dom"/>
</dbReference>
<organism evidence="6 7">
    <name type="scientific">Phytophthora cactorum</name>
    <dbReference type="NCBI Taxonomy" id="29920"/>
    <lineage>
        <taxon>Eukaryota</taxon>
        <taxon>Sar</taxon>
        <taxon>Stramenopiles</taxon>
        <taxon>Oomycota</taxon>
        <taxon>Peronosporomycetes</taxon>
        <taxon>Peronosporales</taxon>
        <taxon>Peronosporaceae</taxon>
        <taxon>Phytophthora</taxon>
    </lineage>
</organism>
<feature type="binding site" evidence="4">
    <location>
        <position position="902"/>
    </location>
    <ligand>
        <name>ATP</name>
        <dbReference type="ChEBI" id="CHEBI:30616"/>
    </ligand>
</feature>
<evidence type="ECO:0000256" key="3">
    <source>
        <dbReference type="ARBA" id="ARBA00022840"/>
    </source>
</evidence>
<dbReference type="Proteomes" id="UP000736787">
    <property type="component" value="Unassembled WGS sequence"/>
</dbReference>
<dbReference type="GO" id="GO:0005524">
    <property type="term" value="F:ATP binding"/>
    <property type="evidence" value="ECO:0007669"/>
    <property type="project" value="UniProtKB-UniRule"/>
</dbReference>
<sequence length="1130" mass="127272">MVSSESLDELLAICDCQNVIFRSVVRRIHGVLATETLRGASLAVQIEAEVEIDDLLQEIETSVYGRTDHSTQRQNVNEWVREIVEAGIIQIPRQTQFVRGPEERFLNWEGDWSDDQIAQVEHFQSLFISEQDTLQLDDSVAAILTIELDFWLRRQEELIPELRVLMQEVSNLVDKTSEIHTMEEIPVKDWKIPSHEIKVDFQEGSGVYRGEWLDTPVDVRKVIFPGNCFFEREAKLWGGLSHPNVANLMGVCESEDGKMYFVTEPGELGNLVKYLTACPKDLKDVWLKLYEVALALEYLHERGIVHAGIKPDNIRIGHDKTAKLTGFERSMTIEQLATQEPVTLRGDFRWHATELLNETATPSFASDVYSLAMLIIVAVSGESPYGLGLSDGEVREQIERGRLPPRRGEFSEEQWKLVTNMYCSDPSARIPMHNVVQRLQQLAAEEESLQCGEVSELLNVNTKMKWLEPCTGVKSADAPSQTGRQKLAHHASPAALFTIHPWTVPQHELFFVEGERRGSTSNLVRHLGKWLSADVLLARLCSRDGDAGLEFERNAELWFSLKHPNVQQLYGTCEQNKLYVCECPEGGNLSTYLIERPGQAWQKLLDIALGLRYLHYRGIIHGNLKSHHFLVDREGRAKLAGLECCLEITPVIICGEEEEEKESESARPSYESRWRAPECLKGLSESVKSDIYSLGKCFIETVTGEVPEGNSRADIAVTGNVPVQPSLFGPHHWKIIEEMCSIDENKRPTISEVVHLLTRFVEVANAIEMTPHQNILDILSENPGHQGIICSMALERMVKIEEEWALSGNERRSTIRYVAEDALSQVAECDLRRELELYSQCSMQVHGPQDPDESTQKPSTANTLAQWHIEPAEVTCYDEFIGTGTFANVVLGEWMRTPVAVKQLYDSIAAGRLESFDHEVNLWYPLSHPHIVSLYGACNSGKSFFVCDYASNGKLSEYLKKPEHEQELWRVLYESALGLQAVHARDIVHADLKCDNILVTATGQAKLTDFGLSVRSERGLPLSATATKKNADGAVRWIAPECLRGDNATPSSDVSSFGRCIIEAVTGAFPWKKIDDKVVKSKVLIGKLPPKSEKLSHTEWHQVKAMCLSEPKRRLSLDLVVRVLEKLACR</sequence>
<dbReference type="Gene3D" id="1.10.510.10">
    <property type="entry name" value="Transferase(Phosphotransferase) domain 1"/>
    <property type="match status" value="3"/>
</dbReference>
<evidence type="ECO:0000256" key="4">
    <source>
        <dbReference type="PROSITE-ProRule" id="PRU10141"/>
    </source>
</evidence>
<comment type="caution">
    <text evidence="6">The sequence shown here is derived from an EMBL/GenBank/DDBJ whole genome shotgun (WGS) entry which is preliminary data.</text>
</comment>
<name>A0A8T1EHP0_9STRA</name>